<accession>A0AAV5NJ94</accession>
<sequence length="176" mass="19775">MKSIALATSFVSMWAAADTKILHSEGSLIQSGDKIYSVGTITVHYVEQHKFDRIKAKRGDSYSGFISALDSWEEMESNSYWEAAGNFNTVMGVLPDKMNTIDIRIAKNENNPIFDLYINDTKVVSKIDSRIKNVRIASTGFQSNLNYVYVNFVPHSSTSNNKINIDSITIKSNIRH</sequence>
<reference evidence="2" key="1">
    <citation type="journal article" date="2019" name="Int. J. Syst. Evol. Microbiol.">
        <title>The Global Catalogue of Microorganisms (GCM) 10K type strain sequencing project: providing services to taxonomists for standard genome sequencing and annotation.</title>
        <authorList>
            <consortium name="The Broad Institute Genomics Platform"/>
            <consortium name="The Broad Institute Genome Sequencing Center for Infectious Disease"/>
            <person name="Wu L."/>
            <person name="Ma J."/>
        </authorList>
    </citation>
    <scope>NUCLEOTIDE SEQUENCE [LARGE SCALE GENOMIC DNA]</scope>
    <source>
        <strain evidence="2">NBRC 15640</strain>
    </source>
</reference>
<gene>
    <name evidence="1" type="ORF">GCM10007932_00910</name>
</gene>
<name>A0AAV5NJ94_9VIBR</name>
<protein>
    <submittedName>
        <fullName evidence="1">Uncharacterized protein</fullName>
    </submittedName>
</protein>
<organism evidence="1 2">
    <name type="scientific">Vibrio penaeicida</name>
    <dbReference type="NCBI Taxonomy" id="104609"/>
    <lineage>
        <taxon>Bacteria</taxon>
        <taxon>Pseudomonadati</taxon>
        <taxon>Pseudomonadota</taxon>
        <taxon>Gammaproteobacteria</taxon>
        <taxon>Vibrionales</taxon>
        <taxon>Vibrionaceae</taxon>
        <taxon>Vibrio</taxon>
    </lineage>
</organism>
<dbReference type="EMBL" id="BSNX01000001">
    <property type="protein sequence ID" value="GLQ70731.1"/>
    <property type="molecule type" value="Genomic_DNA"/>
</dbReference>
<dbReference type="RefSeq" id="WP_224055420.1">
    <property type="nucleotide sequence ID" value="NZ_AP025144.1"/>
</dbReference>
<proteinExistence type="predicted"/>
<evidence type="ECO:0000313" key="1">
    <source>
        <dbReference type="EMBL" id="GLQ70731.1"/>
    </source>
</evidence>
<keyword evidence="2" id="KW-1185">Reference proteome</keyword>
<comment type="caution">
    <text evidence="1">The sequence shown here is derived from an EMBL/GenBank/DDBJ whole genome shotgun (WGS) entry which is preliminary data.</text>
</comment>
<dbReference type="AlphaFoldDB" id="A0AAV5NJ94"/>
<evidence type="ECO:0000313" key="2">
    <source>
        <dbReference type="Proteomes" id="UP001156690"/>
    </source>
</evidence>
<dbReference type="Proteomes" id="UP001156690">
    <property type="component" value="Unassembled WGS sequence"/>
</dbReference>